<proteinExistence type="predicted"/>
<name>A0A1J7BUX9_FLAJO</name>
<sequence length="151" mass="17533">MNIYRVSDRLKVFIFLFALLQILTVGSLLLIPFISLPAHSLAWKLYTLCCSSIYLYYLAPLLIFALMLMGTLLILHVFKRKVIFTNDSIISKDIFKSSRLKFSEIKGFVIKRSILYVITNSNKRIVVNLMSFEKADNLVRNLEMRFSNLDL</sequence>
<keyword evidence="1" id="KW-0812">Transmembrane</keyword>
<dbReference type="EMBL" id="MLFK01000005">
    <property type="protein sequence ID" value="OIV42381.1"/>
    <property type="molecule type" value="Genomic_DNA"/>
</dbReference>
<gene>
    <name evidence="2" type="ORF">BKM63_05735</name>
</gene>
<feature type="transmembrane region" description="Helical" evidence="1">
    <location>
        <begin position="54"/>
        <end position="78"/>
    </location>
</feature>
<keyword evidence="1" id="KW-1133">Transmembrane helix</keyword>
<evidence type="ECO:0000313" key="2">
    <source>
        <dbReference type="EMBL" id="OIV42381.1"/>
    </source>
</evidence>
<comment type="caution">
    <text evidence="2">The sequence shown here is derived from an EMBL/GenBank/DDBJ whole genome shotgun (WGS) entry which is preliminary data.</text>
</comment>
<keyword evidence="3" id="KW-1185">Reference proteome</keyword>
<evidence type="ECO:0000256" key="1">
    <source>
        <dbReference type="SAM" id="Phobius"/>
    </source>
</evidence>
<reference evidence="2 3" key="1">
    <citation type="submission" date="2016-10" db="EMBL/GenBank/DDBJ databases">
        <title>Draft Genome Sequence of Rhizobacteria Flavobacterium johnsoniae CI04.</title>
        <authorList>
            <person name="Bravo J.I."/>
            <person name="Lozano G.L."/>
            <person name="Handelsman J."/>
        </authorList>
    </citation>
    <scope>NUCLEOTIDE SEQUENCE [LARGE SCALE GENOMIC DNA]</scope>
    <source>
        <strain evidence="2 3">CI04</strain>
    </source>
</reference>
<organism evidence="2 3">
    <name type="scientific">Flavobacterium johnsoniae</name>
    <name type="common">Cytophaga johnsonae</name>
    <dbReference type="NCBI Taxonomy" id="986"/>
    <lineage>
        <taxon>Bacteria</taxon>
        <taxon>Pseudomonadati</taxon>
        <taxon>Bacteroidota</taxon>
        <taxon>Flavobacteriia</taxon>
        <taxon>Flavobacteriales</taxon>
        <taxon>Flavobacteriaceae</taxon>
        <taxon>Flavobacterium</taxon>
    </lineage>
</organism>
<protein>
    <recommendedName>
        <fullName evidence="4">DUF304 domain-containing protein</fullName>
    </recommendedName>
</protein>
<dbReference type="AlphaFoldDB" id="A0A1J7BUX9"/>
<dbReference type="Proteomes" id="UP000182826">
    <property type="component" value="Unassembled WGS sequence"/>
</dbReference>
<evidence type="ECO:0000313" key="3">
    <source>
        <dbReference type="Proteomes" id="UP000182826"/>
    </source>
</evidence>
<accession>A0A1J7BUX9</accession>
<keyword evidence="1" id="KW-0472">Membrane</keyword>
<feature type="transmembrane region" description="Helical" evidence="1">
    <location>
        <begin position="12"/>
        <end position="34"/>
    </location>
</feature>
<evidence type="ECO:0008006" key="4">
    <source>
        <dbReference type="Google" id="ProtNLM"/>
    </source>
</evidence>